<proteinExistence type="inferred from homology"/>
<dbReference type="NCBIfam" id="TIGR02562">
    <property type="entry name" value="cas3_yersinia"/>
    <property type="match status" value="1"/>
</dbReference>
<evidence type="ECO:0000256" key="1">
    <source>
        <dbReference type="ARBA" id="ARBA00006847"/>
    </source>
</evidence>
<organism evidence="11 12">
    <name type="scientific">Bathymodiolus thermophilus thioautotrophic gill symbiont</name>
    <dbReference type="NCBI Taxonomy" id="2360"/>
    <lineage>
        <taxon>Bacteria</taxon>
        <taxon>Pseudomonadati</taxon>
        <taxon>Pseudomonadota</taxon>
        <taxon>Gammaproteobacteria</taxon>
        <taxon>sulfur-oxidizing symbionts</taxon>
    </lineage>
</organism>
<dbReference type="Pfam" id="PF21384">
    <property type="entry name" value="Cas3_I-F_Cas2"/>
    <property type="match status" value="1"/>
</dbReference>
<evidence type="ECO:0000259" key="10">
    <source>
        <dbReference type="PROSITE" id="PS51643"/>
    </source>
</evidence>
<reference evidence="12" key="1">
    <citation type="submission" date="2016-09" db="EMBL/GenBank/DDBJ databases">
        <title>Genome Sequence of Bathymodiolus thermophilus sulfur-oxidizing gill endosymbiont.</title>
        <authorList>
            <person name="Ponnudurai R."/>
            <person name="Kleiner M."/>
            <person name="Sayavedra L."/>
            <person name="Thuermer A."/>
            <person name="Felbeck H."/>
            <person name="Schlueter R."/>
            <person name="Schweder T."/>
            <person name="Markert S."/>
        </authorList>
    </citation>
    <scope>NUCLEOTIDE SEQUENCE [LARGE SCALE GENOMIC DNA]</scope>
    <source>
        <strain evidence="12">BAT/CrabSpa'14</strain>
    </source>
</reference>
<dbReference type="GO" id="GO:0051607">
    <property type="term" value="P:defense response to virus"/>
    <property type="evidence" value="ECO:0007669"/>
    <property type="project" value="UniProtKB-KW"/>
</dbReference>
<dbReference type="GO" id="GO:0046872">
    <property type="term" value="F:metal ion binding"/>
    <property type="evidence" value="ECO:0007669"/>
    <property type="project" value="UniProtKB-KW"/>
</dbReference>
<evidence type="ECO:0000256" key="4">
    <source>
        <dbReference type="ARBA" id="ARBA00022741"/>
    </source>
</evidence>
<sequence>MLVTFISECEKNSLKKTRRILDAFANRIGNNTWQTPITAEGLDAVKKLLKKTASKNTAVSCHQLKSRIRTELLWVVGNRDKFNNEGVVAVNYTKQDKFIGELEIENIHLIRALAILAALFHDLGKNSKAFQKKLINNAYFDAIRHEWVSIIILSKFINGRDDEEWLEDLSINGMQFHKLSQNDTTTPLKSMPLVGKMIAWLIFTHHLLPTETNENIKDNKWSDVGYSFAETMDEIDEKWGYAKTNQENLADCLKFDEVLTDSGKWQSQVKRWARKLKEVLPEIEKSLQDGSYRLTLNYARTCLMLGDHYFSSLEKDRNYRSAFKDLYANTDKNGLKQYLDEHILGVANQTKKNVDKLLSFENMPSIFDNLALKKSSPDGYNWQDTPIKIIKNWRNKNKLDNNQFGFFAINMASTGKGKTFANAKIIRALSPKADSLRFTLALGLRTLTLQTGDEYRNKIKLKDDELAVLIGSKAISDLHHKDEANNEKEEGITGSESQQSIFNDEVVFNGDLSKGLDTVLKSKKSKQMLYAPVLSCTIDHIIGVSETKRGGKYILPFLRLMSSDLVIDEVDDFDGKDLIAIGRLIHTAGMLGRKVMISSATIPPDLAEGFFNAYQSGWQIFAKMRGKNLNIGCLWVDEFNAITNTAQDYKQQHDKFIKKRVERLNKEKPKRKVNIVKCSANIDEYFEAIKNEIIVKHNDNYFEDEKGNKVSIGVVRVANIKPCVKFAKYLLTCDFPENTEIRTMAYHSQQVLIMRHEQEKYLDSILKNRNKVEKILTEKIVKNSTNKNIIFVLVATPVEEVGRDHDFDWAIIEPSSYRSFIQLAGRVLRHRNKIITKPNVAIMQYNYKTLKTFKEGGESKLKKTRVFINPGYQKQASDLDKYNLNDLIDTKQLANKLDATNRIQKSKNPHPTEDLADLEHKIIADLLLDETIGASTLKGWFESNWWLSALPQTYAKFRESSGEITLFLTLDKGFVEKDKWGGGYEPKNRAYGIEVDKFDNFSRLWISRNYEESLKRAMSDFNKADLIKTALTFGEINITTYGSDLNGVIYNEQLGFIRK</sequence>
<keyword evidence="7" id="KW-0067">ATP-binding</keyword>
<dbReference type="Pfam" id="PF22590">
    <property type="entry name" value="Cas3-like_C_2"/>
    <property type="match status" value="1"/>
</dbReference>
<protein>
    <submittedName>
        <fullName evidence="11">Type I-F CRISPR-associated helicase Cas3</fullName>
    </submittedName>
</protein>
<dbReference type="InterPro" id="IPR038257">
    <property type="entry name" value="CRISPR-assoc_Cas3_HD_sf"/>
</dbReference>
<evidence type="ECO:0000256" key="7">
    <source>
        <dbReference type="ARBA" id="ARBA00022840"/>
    </source>
</evidence>
<accession>A0A1J5U5N8</accession>
<comment type="similarity">
    <text evidence="1">In the N-terminal section; belongs to the CRISPR-associated nuclease Cas3-HD family.</text>
</comment>
<dbReference type="GO" id="GO:0004386">
    <property type="term" value="F:helicase activity"/>
    <property type="evidence" value="ECO:0007669"/>
    <property type="project" value="UniProtKB-KW"/>
</dbReference>
<dbReference type="Proteomes" id="UP000182798">
    <property type="component" value="Unassembled WGS sequence"/>
</dbReference>
<name>A0A1J5U5N8_9GAMM</name>
<dbReference type="SUPFAM" id="SSF52540">
    <property type="entry name" value="P-loop containing nucleoside triphosphate hydrolases"/>
    <property type="match status" value="1"/>
</dbReference>
<gene>
    <name evidence="11" type="ORF">BGC33_07825</name>
</gene>
<evidence type="ECO:0000256" key="5">
    <source>
        <dbReference type="ARBA" id="ARBA00022801"/>
    </source>
</evidence>
<keyword evidence="6" id="KW-0347">Helicase</keyword>
<dbReference type="InterPro" id="IPR027417">
    <property type="entry name" value="P-loop_NTPase"/>
</dbReference>
<dbReference type="InterPro" id="IPR001650">
    <property type="entry name" value="Helicase_C-like"/>
</dbReference>
<dbReference type="OrthoDB" id="220028at2"/>
<keyword evidence="4" id="KW-0547">Nucleotide-binding</keyword>
<keyword evidence="8" id="KW-0051">Antiviral defense</keyword>
<dbReference type="AlphaFoldDB" id="A0A1J5U5N8"/>
<evidence type="ECO:0000256" key="2">
    <source>
        <dbReference type="ARBA" id="ARBA00009046"/>
    </source>
</evidence>
<evidence type="ECO:0000313" key="11">
    <source>
        <dbReference type="EMBL" id="OIR23704.1"/>
    </source>
</evidence>
<comment type="similarity">
    <text evidence="2">In the central section; belongs to the CRISPR-associated helicase Cas3 family.</text>
</comment>
<evidence type="ECO:0000256" key="6">
    <source>
        <dbReference type="ARBA" id="ARBA00022806"/>
    </source>
</evidence>
<evidence type="ECO:0000259" key="9">
    <source>
        <dbReference type="PROSITE" id="PS51194"/>
    </source>
</evidence>
<dbReference type="RefSeq" id="WP_071565377.1">
    <property type="nucleotide sequence ID" value="NZ_MIQH01001216.1"/>
</dbReference>
<dbReference type="InterPro" id="IPR013395">
    <property type="entry name" value="CRISPR-assoc_Cas3_yers"/>
</dbReference>
<dbReference type="InterPro" id="IPR054712">
    <property type="entry name" value="Cas3-like_dom"/>
</dbReference>
<feature type="domain" description="HD Cas3-type" evidence="10">
    <location>
        <begin position="92"/>
        <end position="309"/>
    </location>
</feature>
<keyword evidence="3" id="KW-0479">Metal-binding</keyword>
<comment type="caution">
    <text evidence="11">The sequence shown here is derived from an EMBL/GenBank/DDBJ whole genome shotgun (WGS) entry which is preliminary data.</text>
</comment>
<evidence type="ECO:0000256" key="8">
    <source>
        <dbReference type="ARBA" id="ARBA00023118"/>
    </source>
</evidence>
<feature type="domain" description="Helicase C-terminal" evidence="9">
    <location>
        <begin position="681"/>
        <end position="888"/>
    </location>
</feature>
<dbReference type="PROSITE" id="PS51194">
    <property type="entry name" value="HELICASE_CTER"/>
    <property type="match status" value="1"/>
</dbReference>
<dbReference type="EMBL" id="MIQH01001216">
    <property type="protein sequence ID" value="OIR23704.1"/>
    <property type="molecule type" value="Genomic_DNA"/>
</dbReference>
<dbReference type="PROSITE" id="PS51643">
    <property type="entry name" value="HD_CAS3"/>
    <property type="match status" value="1"/>
</dbReference>
<dbReference type="GO" id="GO:0016787">
    <property type="term" value="F:hydrolase activity"/>
    <property type="evidence" value="ECO:0007669"/>
    <property type="project" value="UniProtKB-KW"/>
</dbReference>
<keyword evidence="5" id="KW-0378">Hydrolase</keyword>
<dbReference type="InterPro" id="IPR048823">
    <property type="entry name" value="Cas3_I-F_Cas2"/>
</dbReference>
<evidence type="ECO:0000313" key="12">
    <source>
        <dbReference type="Proteomes" id="UP000182798"/>
    </source>
</evidence>
<dbReference type="GO" id="GO:0005524">
    <property type="term" value="F:ATP binding"/>
    <property type="evidence" value="ECO:0007669"/>
    <property type="project" value="UniProtKB-KW"/>
</dbReference>
<evidence type="ECO:0000256" key="3">
    <source>
        <dbReference type="ARBA" id="ARBA00022723"/>
    </source>
</evidence>
<dbReference type="Gene3D" id="1.10.3210.30">
    <property type="match status" value="1"/>
</dbReference>
<dbReference type="InterPro" id="IPR006483">
    <property type="entry name" value="CRISPR-assoc_Cas3_HD"/>
</dbReference>